<reference evidence="4 5" key="1">
    <citation type="submission" date="2023-10" db="EMBL/GenBank/DDBJ databases">
        <title>Chromosome-scale genome assembly provides insights into flower coloration mechanisms of Canna indica.</title>
        <authorList>
            <person name="Li C."/>
        </authorList>
    </citation>
    <scope>NUCLEOTIDE SEQUENCE [LARGE SCALE GENOMIC DNA]</scope>
    <source>
        <tissue evidence="4">Flower</tissue>
    </source>
</reference>
<evidence type="ECO:0000256" key="2">
    <source>
        <dbReference type="ARBA" id="ARBA00022737"/>
    </source>
</evidence>
<gene>
    <name evidence="4" type="ORF">Cni_G16602</name>
</gene>
<feature type="repeat" description="PPR" evidence="3">
    <location>
        <begin position="241"/>
        <end position="275"/>
    </location>
</feature>
<evidence type="ECO:0000256" key="3">
    <source>
        <dbReference type="PROSITE-ProRule" id="PRU00708"/>
    </source>
</evidence>
<dbReference type="PANTHER" id="PTHR47936">
    <property type="entry name" value="PPR_LONG DOMAIN-CONTAINING PROTEIN"/>
    <property type="match status" value="1"/>
</dbReference>
<dbReference type="Gene3D" id="1.25.40.10">
    <property type="entry name" value="Tetratricopeptide repeat domain"/>
    <property type="match status" value="2"/>
</dbReference>
<dbReference type="Pfam" id="PF13041">
    <property type="entry name" value="PPR_2"/>
    <property type="match status" value="1"/>
</dbReference>
<evidence type="ECO:0008006" key="6">
    <source>
        <dbReference type="Google" id="ProtNLM"/>
    </source>
</evidence>
<evidence type="ECO:0000313" key="4">
    <source>
        <dbReference type="EMBL" id="WOL07853.1"/>
    </source>
</evidence>
<dbReference type="Pfam" id="PF13812">
    <property type="entry name" value="PPR_3"/>
    <property type="match status" value="2"/>
</dbReference>
<protein>
    <recommendedName>
        <fullName evidence="6">Pentatricopeptide repeat-containing protein</fullName>
    </recommendedName>
</protein>
<accession>A0AAQ3KIY7</accession>
<name>A0AAQ3KIY7_9LILI</name>
<dbReference type="InterPro" id="IPR002885">
    <property type="entry name" value="PPR_rpt"/>
</dbReference>
<dbReference type="PANTHER" id="PTHR47936:SF1">
    <property type="entry name" value="PENTATRICOPEPTIDE REPEAT-CONTAINING PROTEIN GUN1, CHLOROPLASTIC"/>
    <property type="match status" value="1"/>
</dbReference>
<dbReference type="GO" id="GO:0031930">
    <property type="term" value="P:mitochondria-nucleus signaling pathway"/>
    <property type="evidence" value="ECO:0007669"/>
    <property type="project" value="TreeGrafter"/>
</dbReference>
<keyword evidence="5" id="KW-1185">Reference proteome</keyword>
<dbReference type="EMBL" id="CP136894">
    <property type="protein sequence ID" value="WOL07853.1"/>
    <property type="molecule type" value="Genomic_DNA"/>
</dbReference>
<evidence type="ECO:0000313" key="5">
    <source>
        <dbReference type="Proteomes" id="UP001327560"/>
    </source>
</evidence>
<dbReference type="InterPro" id="IPR011990">
    <property type="entry name" value="TPR-like_helical_dom_sf"/>
</dbReference>
<dbReference type="GO" id="GO:0009507">
    <property type="term" value="C:chloroplast"/>
    <property type="evidence" value="ECO:0007669"/>
    <property type="project" value="TreeGrafter"/>
</dbReference>
<proteinExistence type="inferred from homology"/>
<evidence type="ECO:0000256" key="1">
    <source>
        <dbReference type="ARBA" id="ARBA00007626"/>
    </source>
</evidence>
<dbReference type="Proteomes" id="UP001327560">
    <property type="component" value="Chromosome 5"/>
</dbReference>
<feature type="repeat" description="PPR" evidence="3">
    <location>
        <begin position="311"/>
        <end position="345"/>
    </location>
</feature>
<dbReference type="NCBIfam" id="TIGR00756">
    <property type="entry name" value="PPR"/>
    <property type="match status" value="2"/>
</dbReference>
<feature type="repeat" description="PPR" evidence="3">
    <location>
        <begin position="276"/>
        <end position="310"/>
    </location>
</feature>
<keyword evidence="2" id="KW-0677">Repeat</keyword>
<dbReference type="PROSITE" id="PS51375">
    <property type="entry name" value="PPR"/>
    <property type="match status" value="3"/>
</dbReference>
<organism evidence="4 5">
    <name type="scientific">Canna indica</name>
    <name type="common">Indian-shot</name>
    <dbReference type="NCBI Taxonomy" id="4628"/>
    <lineage>
        <taxon>Eukaryota</taxon>
        <taxon>Viridiplantae</taxon>
        <taxon>Streptophyta</taxon>
        <taxon>Embryophyta</taxon>
        <taxon>Tracheophyta</taxon>
        <taxon>Spermatophyta</taxon>
        <taxon>Magnoliopsida</taxon>
        <taxon>Liliopsida</taxon>
        <taxon>Zingiberales</taxon>
        <taxon>Cannaceae</taxon>
        <taxon>Canna</taxon>
    </lineage>
</organism>
<sequence>MWRRCLSQSFHFAKKTSFWVGNDPIRYSSSSTPRFLSTNSRYILVLPLIHNGLLNNMIIGCELSTLSAITHSIAIQVSVQEENVVKALEHFINAKKDDTISVKEICTSFMAKLCRSNNLSDAAYLLRHLQSRGISLCLNTYNIVMTAAVASSNFNIVSEVFKSLLISGLPPDITSYTKVAEAIDKVANSDLVNFIKDVSEITMDTDCTVINRILFMTAKLGQVDKSLMIFEVLKNLKLKMDTVTFNAIFAILGKASRINEMMSEFVVMKDRGHIPDIVTYSTLINCLRRHGRLDLCKTIANEMLEKGIQMDLLTYTALVDLFGRAGHVEAALRIFEEMKKFHHPSVYTYRSIISNLKRVGKFELAVHLSSEMNSNIIKLAGPEDFKQKGKSRGKIKKVG</sequence>
<dbReference type="GO" id="GO:0010019">
    <property type="term" value="P:chloroplast-nucleus signaling pathway"/>
    <property type="evidence" value="ECO:0007669"/>
    <property type="project" value="TreeGrafter"/>
</dbReference>
<comment type="similarity">
    <text evidence="1">Belongs to the PPR family. P subfamily.</text>
</comment>
<dbReference type="AlphaFoldDB" id="A0AAQ3KIY7"/>